<dbReference type="Proteomes" id="UP000199032">
    <property type="component" value="Unassembled WGS sequence"/>
</dbReference>
<gene>
    <name evidence="1" type="ORF">COMA1_10350</name>
</gene>
<keyword evidence="2" id="KW-1185">Reference proteome</keyword>
<dbReference type="AlphaFoldDB" id="A0A0S4L7V6"/>
<organism evidence="1 2">
    <name type="scientific">Candidatus Nitrospira nitrosa</name>
    <dbReference type="NCBI Taxonomy" id="1742972"/>
    <lineage>
        <taxon>Bacteria</taxon>
        <taxon>Pseudomonadati</taxon>
        <taxon>Nitrospirota</taxon>
        <taxon>Nitrospiria</taxon>
        <taxon>Nitrospirales</taxon>
        <taxon>Nitrospiraceae</taxon>
        <taxon>Nitrospira</taxon>
    </lineage>
</organism>
<reference evidence="1 2" key="1">
    <citation type="submission" date="2015-10" db="EMBL/GenBank/DDBJ databases">
        <authorList>
            <person name="Gilbert D.G."/>
        </authorList>
    </citation>
    <scope>NUCLEOTIDE SEQUENCE [LARGE SCALE GENOMIC DNA]</scope>
    <source>
        <strain evidence="1">COMA1</strain>
    </source>
</reference>
<accession>A0A0S4L7V6</accession>
<protein>
    <submittedName>
        <fullName evidence="1">Uncharacterized protein</fullName>
    </submittedName>
</protein>
<evidence type="ECO:0000313" key="1">
    <source>
        <dbReference type="EMBL" id="CUS31963.1"/>
    </source>
</evidence>
<sequence>MVLLTYTHSSVCIILHWRWHVTAQAYCWSVTCLTEQALSGLSRVRRG</sequence>
<name>A0A0S4L7V6_9BACT</name>
<proteinExistence type="predicted"/>
<dbReference type="STRING" id="1742972.COMA1_10350"/>
<dbReference type="EMBL" id="CZQA01000001">
    <property type="protein sequence ID" value="CUS31963.1"/>
    <property type="molecule type" value="Genomic_DNA"/>
</dbReference>
<evidence type="ECO:0000313" key="2">
    <source>
        <dbReference type="Proteomes" id="UP000199032"/>
    </source>
</evidence>